<dbReference type="AlphaFoldDB" id="A0A9D3Z630"/>
<gene>
    <name evidence="1" type="ORF">DPMN_071100</name>
</gene>
<reference evidence="1" key="1">
    <citation type="journal article" date="2019" name="bioRxiv">
        <title>The Genome of the Zebra Mussel, Dreissena polymorpha: A Resource for Invasive Species Research.</title>
        <authorList>
            <person name="McCartney M.A."/>
            <person name="Auch B."/>
            <person name="Kono T."/>
            <person name="Mallez S."/>
            <person name="Zhang Y."/>
            <person name="Obille A."/>
            <person name="Becker A."/>
            <person name="Abrahante J.E."/>
            <person name="Garbe J."/>
            <person name="Badalamenti J.P."/>
            <person name="Herman A."/>
            <person name="Mangelson H."/>
            <person name="Liachko I."/>
            <person name="Sullivan S."/>
            <person name="Sone E.D."/>
            <person name="Koren S."/>
            <person name="Silverstein K.A.T."/>
            <person name="Beckman K.B."/>
            <person name="Gohl D.M."/>
        </authorList>
    </citation>
    <scope>NUCLEOTIDE SEQUENCE</scope>
    <source>
        <strain evidence="1">Duluth1</strain>
        <tissue evidence="1">Whole animal</tissue>
    </source>
</reference>
<sequence length="134" mass="15442">MAVLASPFMRCYDDHIVSEDVLSSPSMRYYDYLTLSKTVLASPFMRSHDDRTVYTAVLANPFIHYQDDLIFSKIVIAICSNRSFVELTVTKLFLRFLGRGRNADRTSFVRDGGIKLEKCKECIFGYRKLSNSFK</sequence>
<reference evidence="1" key="2">
    <citation type="submission" date="2020-11" db="EMBL/GenBank/DDBJ databases">
        <authorList>
            <person name="McCartney M.A."/>
            <person name="Auch B."/>
            <person name="Kono T."/>
            <person name="Mallez S."/>
            <person name="Becker A."/>
            <person name="Gohl D.M."/>
            <person name="Silverstein K.A.T."/>
            <person name="Koren S."/>
            <person name="Bechman K.B."/>
            <person name="Herman A."/>
            <person name="Abrahante J.E."/>
            <person name="Garbe J."/>
        </authorList>
    </citation>
    <scope>NUCLEOTIDE SEQUENCE</scope>
    <source>
        <strain evidence="1">Duluth1</strain>
        <tissue evidence="1">Whole animal</tissue>
    </source>
</reference>
<organism evidence="1 2">
    <name type="scientific">Dreissena polymorpha</name>
    <name type="common">Zebra mussel</name>
    <name type="synonym">Mytilus polymorpha</name>
    <dbReference type="NCBI Taxonomy" id="45954"/>
    <lineage>
        <taxon>Eukaryota</taxon>
        <taxon>Metazoa</taxon>
        <taxon>Spiralia</taxon>
        <taxon>Lophotrochozoa</taxon>
        <taxon>Mollusca</taxon>
        <taxon>Bivalvia</taxon>
        <taxon>Autobranchia</taxon>
        <taxon>Heteroconchia</taxon>
        <taxon>Euheterodonta</taxon>
        <taxon>Imparidentia</taxon>
        <taxon>Neoheterodontei</taxon>
        <taxon>Myida</taxon>
        <taxon>Dreissenoidea</taxon>
        <taxon>Dreissenidae</taxon>
        <taxon>Dreissena</taxon>
    </lineage>
</organism>
<comment type="caution">
    <text evidence="1">The sequence shown here is derived from an EMBL/GenBank/DDBJ whole genome shotgun (WGS) entry which is preliminary data.</text>
</comment>
<accession>A0A9D3Z630</accession>
<protein>
    <submittedName>
        <fullName evidence="1">Uncharacterized protein</fullName>
    </submittedName>
</protein>
<keyword evidence="2" id="KW-1185">Reference proteome</keyword>
<proteinExistence type="predicted"/>
<evidence type="ECO:0000313" key="1">
    <source>
        <dbReference type="EMBL" id="KAH3711431.1"/>
    </source>
</evidence>
<dbReference type="EMBL" id="JAIWYP010000014">
    <property type="protein sequence ID" value="KAH3711431.1"/>
    <property type="molecule type" value="Genomic_DNA"/>
</dbReference>
<name>A0A9D3Z630_DREPO</name>
<dbReference type="Proteomes" id="UP000828390">
    <property type="component" value="Unassembled WGS sequence"/>
</dbReference>
<evidence type="ECO:0000313" key="2">
    <source>
        <dbReference type="Proteomes" id="UP000828390"/>
    </source>
</evidence>